<evidence type="ECO:0000313" key="1">
    <source>
        <dbReference type="EMBL" id="AUL80324.1"/>
    </source>
</evidence>
<sequence length="50" mass="5472">MKPNGNRLKPSDLKTVPSSNVGSMLELQSDYCVNDVPAYVKICDECGNIK</sequence>
<reference evidence="1" key="1">
    <citation type="journal article" date="2018" name="Emerg. Infect. Dis.">
        <title>Ocular Vaccinia Infection in Dairy Worker, Brazil.</title>
        <authorList>
            <person name="Teixeira Lima M."/>
            <person name="Pereira Oliveira G."/>
            <person name="Bretas de Oliveira D."/>
            <person name="Mesquita Vaz S."/>
            <person name="de Souza Trindade G."/>
            <person name="Santos Abrahao J."/>
            <person name="Geessien Kroon E."/>
        </authorList>
    </citation>
    <scope>NUCLEOTIDE SEQUENCE [LARGE SCALE GENOMIC DNA]</scope>
    <source>
        <strain evidence="1">CEyV1</strain>
    </source>
</reference>
<dbReference type="InterPro" id="IPR036540">
    <property type="entry name" value="Pox_vCCI-like_sf"/>
</dbReference>
<dbReference type="Proteomes" id="UP000270450">
    <property type="component" value="Segment"/>
</dbReference>
<name>A0A2I6J1J2_VACCV</name>
<organism evidence="1">
    <name type="scientific">Vaccinia virus</name>
    <name type="common">VACV</name>
    <name type="synonym">Orthopoxvirus vaccinia</name>
    <dbReference type="NCBI Taxonomy" id="10245"/>
    <lineage>
        <taxon>Viruses</taxon>
        <taxon>Varidnaviria</taxon>
        <taxon>Bamfordvirae</taxon>
        <taxon>Nucleocytoviricota</taxon>
        <taxon>Pokkesviricetes</taxon>
        <taxon>Chitovirales</taxon>
        <taxon>Poxviridae</taxon>
        <taxon>Chordopoxvirinae</taxon>
        <taxon>Orthopoxvirus</taxon>
    </lineage>
</organism>
<dbReference type="SUPFAM" id="SSF49889">
    <property type="entry name" value="Soluble secreted chemokine inhibitor, VCCI"/>
    <property type="match status" value="1"/>
</dbReference>
<dbReference type="InterPro" id="IPR003184">
    <property type="entry name" value="Orthopox_35kDa"/>
</dbReference>
<protein>
    <submittedName>
        <fullName evidence="1">Uncharacterized protein</fullName>
    </submittedName>
</protein>
<accession>A0A2I6J1J2</accession>
<dbReference type="Pfam" id="PF02250">
    <property type="entry name" value="Orthopox_35kD"/>
    <property type="match status" value="1"/>
</dbReference>
<dbReference type="Gene3D" id="2.60.240.10">
    <property type="entry name" value="Major secreted virus protein"/>
    <property type="match status" value="1"/>
</dbReference>
<proteinExistence type="predicted"/>
<dbReference type="EMBL" id="MG012795">
    <property type="protein sequence ID" value="AUL80324.1"/>
    <property type="molecule type" value="Genomic_DNA"/>
</dbReference>